<keyword evidence="1" id="KW-1133">Transmembrane helix</keyword>
<name>A0A978UBK3_ZIZJJ</name>
<proteinExistence type="predicted"/>
<reference evidence="2" key="1">
    <citation type="journal article" date="2021" name="Front. Plant Sci.">
        <title>Chromosome-Scale Genome Assembly for Chinese Sour Jujube and Insights Into Its Genome Evolution and Domestication Signature.</title>
        <authorList>
            <person name="Shen L.-Y."/>
            <person name="Luo H."/>
            <person name="Wang X.-L."/>
            <person name="Wang X.-M."/>
            <person name="Qiu X.-J."/>
            <person name="Liu H."/>
            <person name="Zhou S.-S."/>
            <person name="Jia K.-H."/>
            <person name="Nie S."/>
            <person name="Bao Y.-T."/>
            <person name="Zhang R.-G."/>
            <person name="Yun Q.-Z."/>
            <person name="Chai Y.-H."/>
            <person name="Lu J.-Y."/>
            <person name="Li Y."/>
            <person name="Zhao S.-W."/>
            <person name="Mao J.-F."/>
            <person name="Jia S.-G."/>
            <person name="Mao Y.-M."/>
        </authorList>
    </citation>
    <scope>NUCLEOTIDE SEQUENCE</scope>
    <source>
        <strain evidence="2">AT0</strain>
        <tissue evidence="2">Leaf</tissue>
    </source>
</reference>
<feature type="transmembrane region" description="Helical" evidence="1">
    <location>
        <begin position="6"/>
        <end position="30"/>
    </location>
</feature>
<dbReference type="AlphaFoldDB" id="A0A978UBK3"/>
<evidence type="ECO:0000313" key="3">
    <source>
        <dbReference type="Proteomes" id="UP000813462"/>
    </source>
</evidence>
<accession>A0A978UBK3</accession>
<evidence type="ECO:0000256" key="1">
    <source>
        <dbReference type="SAM" id="Phobius"/>
    </source>
</evidence>
<comment type="caution">
    <text evidence="2">The sequence shown here is derived from an EMBL/GenBank/DDBJ whole genome shotgun (WGS) entry which is preliminary data.</text>
</comment>
<gene>
    <name evidence="2" type="ORF">FEM48_Zijuj12G0059500</name>
</gene>
<sequence>MIGVYGALILAFAGYALVSTLFYTFIPFVLKLKVSKTLSLVSDVLVLRGLPTNSESNVNLILGMKHYLKRPTFTASNCFAYTAEWSQTVHPLYSHVRYVGSFLSYLILPPAGATL</sequence>
<dbReference type="Proteomes" id="UP000813462">
    <property type="component" value="Unassembled WGS sequence"/>
</dbReference>
<keyword evidence="1" id="KW-0472">Membrane</keyword>
<dbReference type="EMBL" id="JAEACU010000012">
    <property type="protein sequence ID" value="KAH7512146.1"/>
    <property type="molecule type" value="Genomic_DNA"/>
</dbReference>
<evidence type="ECO:0000313" key="2">
    <source>
        <dbReference type="EMBL" id="KAH7512146.1"/>
    </source>
</evidence>
<organism evidence="2 3">
    <name type="scientific">Ziziphus jujuba var. spinosa</name>
    <dbReference type="NCBI Taxonomy" id="714518"/>
    <lineage>
        <taxon>Eukaryota</taxon>
        <taxon>Viridiplantae</taxon>
        <taxon>Streptophyta</taxon>
        <taxon>Embryophyta</taxon>
        <taxon>Tracheophyta</taxon>
        <taxon>Spermatophyta</taxon>
        <taxon>Magnoliopsida</taxon>
        <taxon>eudicotyledons</taxon>
        <taxon>Gunneridae</taxon>
        <taxon>Pentapetalae</taxon>
        <taxon>rosids</taxon>
        <taxon>fabids</taxon>
        <taxon>Rosales</taxon>
        <taxon>Rhamnaceae</taxon>
        <taxon>Paliureae</taxon>
        <taxon>Ziziphus</taxon>
    </lineage>
</organism>
<protein>
    <submittedName>
        <fullName evidence="2">Uncharacterized protein</fullName>
    </submittedName>
</protein>
<keyword evidence="1" id="KW-0812">Transmembrane</keyword>